<reference evidence="1" key="1">
    <citation type="submission" date="2023-03" db="EMBL/GenBank/DDBJ databases">
        <title>Chromosome-level genomes of two armyworms, Mythimna separata and Mythimna loreyi, provide insights into the biosynthesis and reception of sex pheromones.</title>
        <authorList>
            <person name="Zhao H."/>
        </authorList>
    </citation>
    <scope>NUCLEOTIDE SEQUENCE</scope>
    <source>
        <strain evidence="1">BeijingLab</strain>
    </source>
</reference>
<protein>
    <submittedName>
        <fullName evidence="1">Uncharacterized protein</fullName>
    </submittedName>
</protein>
<name>A0ACC2RBP8_9NEOP</name>
<dbReference type="EMBL" id="CM056777">
    <property type="protein sequence ID" value="KAJ8737659.1"/>
    <property type="molecule type" value="Genomic_DNA"/>
</dbReference>
<evidence type="ECO:0000313" key="1">
    <source>
        <dbReference type="EMBL" id="KAJ8737659.1"/>
    </source>
</evidence>
<gene>
    <name evidence="1" type="ORF">PYW08_000254</name>
</gene>
<keyword evidence="2" id="KW-1185">Reference proteome</keyword>
<accession>A0ACC2RBP8</accession>
<dbReference type="Proteomes" id="UP001231649">
    <property type="component" value="Chromosome 1"/>
</dbReference>
<organism evidence="1 2">
    <name type="scientific">Mythimna loreyi</name>
    <dbReference type="NCBI Taxonomy" id="667449"/>
    <lineage>
        <taxon>Eukaryota</taxon>
        <taxon>Metazoa</taxon>
        <taxon>Ecdysozoa</taxon>
        <taxon>Arthropoda</taxon>
        <taxon>Hexapoda</taxon>
        <taxon>Insecta</taxon>
        <taxon>Pterygota</taxon>
        <taxon>Neoptera</taxon>
        <taxon>Endopterygota</taxon>
        <taxon>Lepidoptera</taxon>
        <taxon>Glossata</taxon>
        <taxon>Ditrysia</taxon>
        <taxon>Noctuoidea</taxon>
        <taxon>Noctuidae</taxon>
        <taxon>Noctuinae</taxon>
        <taxon>Hadenini</taxon>
        <taxon>Mythimna</taxon>
    </lineage>
</organism>
<sequence length="1130" mass="127764">MRPWKHWRDLTAVRLQIGNDAPKLVLASSYMPGDDENCPPKELTDLVQHCEEANLDLIICTDSNAHHPLWGSEVSNTRGESLSTYLFSTNLNIVNRGTEPTWVTVRGQTIIDLTLATENATNLISNWRVSNEPSCSDHRRICFSLVATTYNPEPRRNPRRTNITEYKHLITSLLKREQRPVTQITNSTELNNTVTKLTDNIIKAYHTTCPLSSPHTKGKGNSWWNTELGKLRKTLRKQFNRAKNSRLPEDWEQYKETQYKYKKAVRTARNSAWRNFCDSIESNTEAARVRKILSTDQERTLGVLKKPDNSYTQTDHETSKVLLETHFPDCNLLEDRSWASVSEHTPTDLDWSRAHNVVTEDRIRWAIRTFQPYKSAGLDGVFPALLQWGEYSLVPWLLEIYCACIAHRYVPLIWREVKVIFIPKPGKTDYTQPKAYRPISLTSFLLKTLERLCDRYIRDGPLLERPLHKQQHAYSTGKSTESALHSVISKIECAIDHKGSSLAVFIDIEGAFDKTTFRSISTALESHGVDPTLSGWITNMLSLRAVQVNINNTTRAMVAKGCPQGGVLSPLLWNLVADNLVKRLNTKGYFAVGYADDITIIINGTHENTLCNLMRQALKIVEDWCKEHQLTVNPTKTELVLFTKKRKLAALQLPIFFGTTLSLSTEVKYLGVYLDKKLNWAKHTEYITKKASISMWQCKRMLGRNWGIAPKVTHWLYTTVIRPIITYGSLVWWPRTELSTAQKELEKLQRLACVAITSSMRTTPTAALQAMLGLPPLHLIVQEEAALAAFRLSISGTLNKDSRIKHIRIMEDAIKRQPMMASPSDKAPKAYNFQKNFNVNLTEELYDYSSPNELRIYTDGSKTATGTGVGVFSNDLNIKISRPLGKFNTVYQAECVGIILAAHAIESRNVTDMHIRILSDSASVLQSLNNNSYTSRIIQECHSALERITKPKRNTVTLQWIKGHSDSLGNDAADELARRGSGAAVFGPEPIVPVPFGQLRGWLSEYTQIQAEHWWSSTPGCRQTKEVMPHLNKALTKKLIRLDRGSLRLVAGTITGHCTLNKHLHTIGITDSPLCRACLGQEETIAHVLLDCTGVTDIRTRTIGTPNSLIDALKNLKGIISFWREVGWLE</sequence>
<comment type="caution">
    <text evidence="1">The sequence shown here is derived from an EMBL/GenBank/DDBJ whole genome shotgun (WGS) entry which is preliminary data.</text>
</comment>
<evidence type="ECO:0000313" key="2">
    <source>
        <dbReference type="Proteomes" id="UP001231649"/>
    </source>
</evidence>
<proteinExistence type="predicted"/>